<reference evidence="1" key="1">
    <citation type="journal article" date="2022" name="Int. J. Mol. Sci.">
        <title>Draft Genome of Tanacetum Coccineum: Genomic Comparison of Closely Related Tanacetum-Family Plants.</title>
        <authorList>
            <person name="Yamashiro T."/>
            <person name="Shiraishi A."/>
            <person name="Nakayama K."/>
            <person name="Satake H."/>
        </authorList>
    </citation>
    <scope>NUCLEOTIDE SEQUENCE</scope>
</reference>
<evidence type="ECO:0000313" key="2">
    <source>
        <dbReference type="Proteomes" id="UP001151760"/>
    </source>
</evidence>
<dbReference type="InterPro" id="IPR021109">
    <property type="entry name" value="Peptidase_aspartic_dom_sf"/>
</dbReference>
<dbReference type="Proteomes" id="UP001151760">
    <property type="component" value="Unassembled WGS sequence"/>
</dbReference>
<reference evidence="1" key="2">
    <citation type="submission" date="2022-01" db="EMBL/GenBank/DDBJ databases">
        <authorList>
            <person name="Yamashiro T."/>
            <person name="Shiraishi A."/>
            <person name="Satake H."/>
            <person name="Nakayama K."/>
        </authorList>
    </citation>
    <scope>NUCLEOTIDE SEQUENCE</scope>
</reference>
<keyword evidence="1" id="KW-0548">Nucleotidyltransferase</keyword>
<dbReference type="EMBL" id="BQNB010018698">
    <property type="protein sequence ID" value="GJT77277.1"/>
    <property type="molecule type" value="Genomic_DNA"/>
</dbReference>
<name>A0ABQ5GQP7_9ASTR</name>
<dbReference type="PANTHER" id="PTHR33067:SF35">
    <property type="entry name" value="ASPARTIC PEPTIDASE DDI1-TYPE DOMAIN-CONTAINING PROTEIN"/>
    <property type="match status" value="1"/>
</dbReference>
<keyword evidence="2" id="KW-1185">Reference proteome</keyword>
<proteinExistence type="predicted"/>
<keyword evidence="1" id="KW-0808">Transferase</keyword>
<dbReference type="Gene3D" id="2.40.70.10">
    <property type="entry name" value="Acid Proteases"/>
    <property type="match status" value="1"/>
</dbReference>
<dbReference type="GO" id="GO:0003964">
    <property type="term" value="F:RNA-directed DNA polymerase activity"/>
    <property type="evidence" value="ECO:0007669"/>
    <property type="project" value="UniProtKB-KW"/>
</dbReference>
<keyword evidence="1" id="KW-0695">RNA-directed DNA polymerase</keyword>
<dbReference type="CDD" id="cd00303">
    <property type="entry name" value="retropepsin_like"/>
    <property type="match status" value="1"/>
</dbReference>
<accession>A0ABQ5GQP7</accession>
<comment type="caution">
    <text evidence="1">The sequence shown here is derived from an EMBL/GenBank/DDBJ whole genome shotgun (WGS) entry which is preliminary data.</text>
</comment>
<evidence type="ECO:0000313" key="1">
    <source>
        <dbReference type="EMBL" id="GJT77277.1"/>
    </source>
</evidence>
<organism evidence="1 2">
    <name type="scientific">Tanacetum coccineum</name>
    <dbReference type="NCBI Taxonomy" id="301880"/>
    <lineage>
        <taxon>Eukaryota</taxon>
        <taxon>Viridiplantae</taxon>
        <taxon>Streptophyta</taxon>
        <taxon>Embryophyta</taxon>
        <taxon>Tracheophyta</taxon>
        <taxon>Spermatophyta</taxon>
        <taxon>Magnoliopsida</taxon>
        <taxon>eudicotyledons</taxon>
        <taxon>Gunneridae</taxon>
        <taxon>Pentapetalae</taxon>
        <taxon>asterids</taxon>
        <taxon>campanulids</taxon>
        <taxon>Asterales</taxon>
        <taxon>Asteraceae</taxon>
        <taxon>Asteroideae</taxon>
        <taxon>Anthemideae</taxon>
        <taxon>Anthemidinae</taxon>
        <taxon>Tanacetum</taxon>
    </lineage>
</organism>
<dbReference type="PANTHER" id="PTHR33067">
    <property type="entry name" value="RNA-DIRECTED DNA POLYMERASE-RELATED"/>
    <property type="match status" value="1"/>
</dbReference>
<sequence>MANPDDEPMWAVDRVVAPTPGPAITIPTTANEFAIKGNHLTLVKENQFDAFTDEGSSNSDTNKIMARMDAMAIKVDAQYKEMKSRIPNYGKFLKELVSNNHNLEQISLAFLSDESSAIIQNKVPPKLGDPKSFLTPCTFSKTFSCNALADLGASINLMPYSLSAKLSLESVRLADRSFQYPIGIAKNMLVKVGKFTFPVDFVILEMEEDSKVPLILGRPFLHTADAVICVKEKQLNLGVGSEHMVFFIDSTMKHSYSNDDTCFSIDFIDEILEEDLLDEGSKILYSIKGTPLEDKIFAEFDEFIGMNIE</sequence>
<protein>
    <submittedName>
        <fullName evidence="1">Reverse transcriptase domain-containing protein</fullName>
    </submittedName>
</protein>
<gene>
    <name evidence="1" type="ORF">Tco_1044002</name>
</gene>